<dbReference type="EMBL" id="BAABLN010000008">
    <property type="protein sequence ID" value="GAA4692985.1"/>
    <property type="molecule type" value="Genomic_DNA"/>
</dbReference>
<evidence type="ECO:0000256" key="4">
    <source>
        <dbReference type="ARBA" id="ARBA00048819"/>
    </source>
</evidence>
<dbReference type="HAMAP" id="MF_01609">
    <property type="entry name" value="Glu_cys_ligase_2"/>
    <property type="match status" value="1"/>
</dbReference>
<accession>A0ABP8WQI0</accession>
<dbReference type="Proteomes" id="UP001501446">
    <property type="component" value="Unassembled WGS sequence"/>
</dbReference>
<comment type="caution">
    <text evidence="6">The sequence shown here is derived from an EMBL/GenBank/DDBJ whole genome shotgun (WGS) entry which is preliminary data.</text>
</comment>
<evidence type="ECO:0000256" key="3">
    <source>
        <dbReference type="ARBA" id="ARBA00022840"/>
    </source>
</evidence>
<organism evidence="6 7">
    <name type="scientific">Kocuria gwangalliensis</name>
    <dbReference type="NCBI Taxonomy" id="501592"/>
    <lineage>
        <taxon>Bacteria</taxon>
        <taxon>Bacillati</taxon>
        <taxon>Actinomycetota</taxon>
        <taxon>Actinomycetes</taxon>
        <taxon>Micrococcales</taxon>
        <taxon>Micrococcaceae</taxon>
        <taxon>Kocuria</taxon>
    </lineage>
</organism>
<dbReference type="Pfam" id="PF04107">
    <property type="entry name" value="GCS2"/>
    <property type="match status" value="1"/>
</dbReference>
<comment type="catalytic activity">
    <reaction evidence="4 5">
        <text>L-cysteine + L-glutamate + ATP = gamma-L-glutamyl-L-cysteine + ADP + phosphate + H(+)</text>
        <dbReference type="Rhea" id="RHEA:13285"/>
        <dbReference type="ChEBI" id="CHEBI:15378"/>
        <dbReference type="ChEBI" id="CHEBI:29985"/>
        <dbReference type="ChEBI" id="CHEBI:30616"/>
        <dbReference type="ChEBI" id="CHEBI:35235"/>
        <dbReference type="ChEBI" id="CHEBI:43474"/>
        <dbReference type="ChEBI" id="CHEBI:58173"/>
        <dbReference type="ChEBI" id="CHEBI:456216"/>
        <dbReference type="EC" id="6.3.2.2"/>
    </reaction>
</comment>
<keyword evidence="2 5" id="KW-0547">Nucleotide-binding</keyword>
<name>A0ABP8WQI0_9MICC</name>
<evidence type="ECO:0000313" key="7">
    <source>
        <dbReference type="Proteomes" id="UP001501446"/>
    </source>
</evidence>
<comment type="similarity">
    <text evidence="5">Belongs to the glutamate--cysteine ligase type 2 family. YbdK subfamily.</text>
</comment>
<dbReference type="NCBIfam" id="TIGR02050">
    <property type="entry name" value="gshA_cyan_rel"/>
    <property type="match status" value="1"/>
</dbReference>
<keyword evidence="3 5" id="KW-0067">ATP-binding</keyword>
<proteinExistence type="inferred from homology"/>
<dbReference type="InterPro" id="IPR011793">
    <property type="entry name" value="YbdK"/>
</dbReference>
<dbReference type="PANTHER" id="PTHR36510:SF1">
    <property type="entry name" value="GLUTAMATE--CYSTEINE LIGASE 2-RELATED"/>
    <property type="match status" value="1"/>
</dbReference>
<sequence length="377" mass="40357">MGLRIVTTFGIEEEFLLMDRGTQLPATPAPQQAETLLAIAAGGGKATPEWLTCQLEHTSPVFSDAAMALESLVSFRRELAAVAGSMGFDAAATGAAPDIAVAAAQITPGDRYHRLAGMSPAIAADQYLNGMHVHIGLDTLHDGVQALNGLRPWLPLVVALGANSPIWRGSDSGFASWRSIHYRRWLANGIPPQFDSLADYRARLDALLRFDVVESPSTLAWLTRISFAHGTLEIRACDVQLEAGDAVVIALLIRALVRMALDTPVLTRIPPELLEVATWQSAKFGLSGSLMDPATGTQKPAADLLHETLERLQPYFEGAEDRSVVQHGLERVLSHGTGAERQRRAMQGGGLSGLLTHAYASLTARPDLPGVLPAARC</sequence>
<keyword evidence="1 5" id="KW-0436">Ligase</keyword>
<evidence type="ECO:0000256" key="5">
    <source>
        <dbReference type="HAMAP-Rule" id="MF_01609"/>
    </source>
</evidence>
<dbReference type="InterPro" id="IPR050141">
    <property type="entry name" value="GCL_type2/YbdK_subfam"/>
</dbReference>
<dbReference type="InterPro" id="IPR014746">
    <property type="entry name" value="Gln_synth/guanido_kin_cat_dom"/>
</dbReference>
<comment type="function">
    <text evidence="5">ATP-dependent carboxylate-amine ligase which exhibits weak glutamate--cysteine ligase activity.</text>
</comment>
<dbReference type="EC" id="6.3.2.2" evidence="5"/>
<gene>
    <name evidence="6" type="ORF">GCM10025781_07860</name>
</gene>
<evidence type="ECO:0000313" key="6">
    <source>
        <dbReference type="EMBL" id="GAA4692985.1"/>
    </source>
</evidence>
<dbReference type="InterPro" id="IPR006336">
    <property type="entry name" value="GCS2"/>
</dbReference>
<dbReference type="GO" id="GO:0016874">
    <property type="term" value="F:ligase activity"/>
    <property type="evidence" value="ECO:0007669"/>
    <property type="project" value="UniProtKB-KW"/>
</dbReference>
<protein>
    <recommendedName>
        <fullName evidence="5">Putative glutamate--cysteine ligase 2</fullName>
        <ecNumber evidence="5">6.3.2.2</ecNumber>
    </recommendedName>
    <alternativeName>
        <fullName evidence="5">Gamma-glutamylcysteine synthetase 2</fullName>
        <shortName evidence="5">GCS 2</shortName>
        <shortName evidence="5">Gamma-GCS 2</shortName>
    </alternativeName>
</protein>
<dbReference type="PANTHER" id="PTHR36510">
    <property type="entry name" value="GLUTAMATE--CYSTEINE LIGASE 2-RELATED"/>
    <property type="match status" value="1"/>
</dbReference>
<reference evidence="7" key="1">
    <citation type="journal article" date="2019" name="Int. J. Syst. Evol. Microbiol.">
        <title>The Global Catalogue of Microorganisms (GCM) 10K type strain sequencing project: providing services to taxonomists for standard genome sequencing and annotation.</title>
        <authorList>
            <consortium name="The Broad Institute Genomics Platform"/>
            <consortium name="The Broad Institute Genome Sequencing Center for Infectious Disease"/>
            <person name="Wu L."/>
            <person name="Ma J."/>
        </authorList>
    </citation>
    <scope>NUCLEOTIDE SEQUENCE [LARGE SCALE GENOMIC DNA]</scope>
    <source>
        <strain evidence="7">JCM 18958</strain>
    </source>
</reference>
<evidence type="ECO:0000256" key="1">
    <source>
        <dbReference type="ARBA" id="ARBA00022598"/>
    </source>
</evidence>
<dbReference type="Gene3D" id="3.30.590.20">
    <property type="match status" value="1"/>
</dbReference>
<dbReference type="SUPFAM" id="SSF55931">
    <property type="entry name" value="Glutamine synthetase/guanido kinase"/>
    <property type="match status" value="1"/>
</dbReference>
<evidence type="ECO:0000256" key="2">
    <source>
        <dbReference type="ARBA" id="ARBA00022741"/>
    </source>
</evidence>
<keyword evidence="7" id="KW-1185">Reference proteome</keyword>